<dbReference type="Proteomes" id="UP000183417">
    <property type="component" value="Unassembled WGS sequence"/>
</dbReference>
<proteinExistence type="predicted"/>
<dbReference type="GeneID" id="94694268"/>
<organism evidence="1 2">
    <name type="scientific">Delftia lacustris</name>
    <dbReference type="NCBI Taxonomy" id="558537"/>
    <lineage>
        <taxon>Bacteria</taxon>
        <taxon>Pseudomonadati</taxon>
        <taxon>Pseudomonadota</taxon>
        <taxon>Betaproteobacteria</taxon>
        <taxon>Burkholderiales</taxon>
        <taxon>Comamonadaceae</taxon>
        <taxon>Delftia</taxon>
    </lineage>
</organism>
<name>A0A1H3MCM5_9BURK</name>
<evidence type="ECO:0000313" key="1">
    <source>
        <dbReference type="EMBL" id="SDY74048.1"/>
    </source>
</evidence>
<reference evidence="1 2" key="1">
    <citation type="submission" date="2016-10" db="EMBL/GenBank/DDBJ databases">
        <authorList>
            <person name="de Groot N.N."/>
        </authorList>
    </citation>
    <scope>NUCLEOTIDE SEQUENCE [LARGE SCALE GENOMIC DNA]</scope>
    <source>
        <strain evidence="1 2">LMG 24775</strain>
    </source>
</reference>
<dbReference type="RefSeq" id="WP_074921630.1">
    <property type="nucleotide sequence ID" value="NZ_CP141274.1"/>
</dbReference>
<dbReference type="AlphaFoldDB" id="A0A1H3MCM5"/>
<accession>A0A1H3MCM5</accession>
<sequence>MQISPRYYVQSTDDYTFLRADGEGGVDFTPLVINATPFATPEAAVDAVHDHCGGEAVVFRCYQLKG</sequence>
<evidence type="ECO:0000313" key="2">
    <source>
        <dbReference type="Proteomes" id="UP000183417"/>
    </source>
</evidence>
<gene>
    <name evidence="1" type="ORF">SAMN05421547_107202</name>
</gene>
<protein>
    <submittedName>
        <fullName evidence="1">Uncharacterized protein</fullName>
    </submittedName>
</protein>
<dbReference type="EMBL" id="FNPE01000007">
    <property type="protein sequence ID" value="SDY74048.1"/>
    <property type="molecule type" value="Genomic_DNA"/>
</dbReference>